<evidence type="ECO:0000313" key="1">
    <source>
        <dbReference type="EMBL" id="JAH94616.1"/>
    </source>
</evidence>
<sequence>MCGMFSILCLDTARDRSLKKCVAGPNIKSRLKKKRQSDSISINLCHC</sequence>
<organism evidence="1">
    <name type="scientific">Anguilla anguilla</name>
    <name type="common">European freshwater eel</name>
    <name type="synonym">Muraena anguilla</name>
    <dbReference type="NCBI Taxonomy" id="7936"/>
    <lineage>
        <taxon>Eukaryota</taxon>
        <taxon>Metazoa</taxon>
        <taxon>Chordata</taxon>
        <taxon>Craniata</taxon>
        <taxon>Vertebrata</taxon>
        <taxon>Euteleostomi</taxon>
        <taxon>Actinopterygii</taxon>
        <taxon>Neopterygii</taxon>
        <taxon>Teleostei</taxon>
        <taxon>Anguilliformes</taxon>
        <taxon>Anguillidae</taxon>
        <taxon>Anguilla</taxon>
    </lineage>
</organism>
<accession>A0A0E9WWJ9</accession>
<proteinExistence type="predicted"/>
<dbReference type="EMBL" id="GBXM01013961">
    <property type="protein sequence ID" value="JAH94616.1"/>
    <property type="molecule type" value="Transcribed_RNA"/>
</dbReference>
<reference evidence="1" key="1">
    <citation type="submission" date="2014-11" db="EMBL/GenBank/DDBJ databases">
        <authorList>
            <person name="Amaro Gonzalez C."/>
        </authorList>
    </citation>
    <scope>NUCLEOTIDE SEQUENCE</scope>
</reference>
<dbReference type="AlphaFoldDB" id="A0A0E9WWJ9"/>
<name>A0A0E9WWJ9_ANGAN</name>
<protein>
    <submittedName>
        <fullName evidence="1">Uncharacterized protein</fullName>
    </submittedName>
</protein>
<reference evidence="1" key="2">
    <citation type="journal article" date="2015" name="Fish Shellfish Immunol.">
        <title>Early steps in the European eel (Anguilla anguilla)-Vibrio vulnificus interaction in the gills: Role of the RtxA13 toxin.</title>
        <authorList>
            <person name="Callol A."/>
            <person name="Pajuelo D."/>
            <person name="Ebbesson L."/>
            <person name="Teles M."/>
            <person name="MacKenzie S."/>
            <person name="Amaro C."/>
        </authorList>
    </citation>
    <scope>NUCLEOTIDE SEQUENCE</scope>
</reference>